<feature type="domain" description="G" evidence="2">
    <location>
        <begin position="36"/>
        <end position="102"/>
    </location>
</feature>
<dbReference type="OrthoDB" id="8954335at2759"/>
<feature type="coiled-coil region" evidence="1">
    <location>
        <begin position="289"/>
        <end position="357"/>
    </location>
</feature>
<evidence type="ECO:0000259" key="2">
    <source>
        <dbReference type="Pfam" id="PF01926"/>
    </source>
</evidence>
<accession>A0A8H3IAZ4</accession>
<comment type="caution">
    <text evidence="3">The sequence shown here is derived from an EMBL/GenBank/DDBJ whole genome shotgun (WGS) entry which is preliminary data.</text>
</comment>
<dbReference type="Pfam" id="PF01926">
    <property type="entry name" value="MMR_HSR1"/>
    <property type="match status" value="1"/>
</dbReference>
<organism evidence="3 4">
    <name type="scientific">Heterodermia speciosa</name>
    <dbReference type="NCBI Taxonomy" id="116794"/>
    <lineage>
        <taxon>Eukaryota</taxon>
        <taxon>Fungi</taxon>
        <taxon>Dikarya</taxon>
        <taxon>Ascomycota</taxon>
        <taxon>Pezizomycotina</taxon>
        <taxon>Lecanoromycetes</taxon>
        <taxon>OSLEUM clade</taxon>
        <taxon>Lecanoromycetidae</taxon>
        <taxon>Caliciales</taxon>
        <taxon>Physciaceae</taxon>
        <taxon>Heterodermia</taxon>
    </lineage>
</organism>
<evidence type="ECO:0000313" key="3">
    <source>
        <dbReference type="EMBL" id="CAF9921427.1"/>
    </source>
</evidence>
<evidence type="ECO:0000256" key="1">
    <source>
        <dbReference type="SAM" id="Coils"/>
    </source>
</evidence>
<dbReference type="AlphaFoldDB" id="A0A8H3IAZ4"/>
<dbReference type="Proteomes" id="UP000664521">
    <property type="component" value="Unassembled WGS sequence"/>
</dbReference>
<protein>
    <recommendedName>
        <fullName evidence="2">G domain-containing protein</fullName>
    </recommendedName>
</protein>
<dbReference type="InterPro" id="IPR006073">
    <property type="entry name" value="GTP-bd"/>
</dbReference>
<keyword evidence="4" id="KW-1185">Reference proteome</keyword>
<dbReference type="InterPro" id="IPR027417">
    <property type="entry name" value="P-loop_NTPase"/>
</dbReference>
<dbReference type="CDD" id="cd00882">
    <property type="entry name" value="Ras_like_GTPase"/>
    <property type="match status" value="1"/>
</dbReference>
<name>A0A8H3IAZ4_9LECA</name>
<dbReference type="GO" id="GO:0005525">
    <property type="term" value="F:GTP binding"/>
    <property type="evidence" value="ECO:0007669"/>
    <property type="project" value="InterPro"/>
</dbReference>
<dbReference type="Gene3D" id="3.40.50.300">
    <property type="entry name" value="P-loop containing nucleotide triphosphate hydrolases"/>
    <property type="match status" value="1"/>
</dbReference>
<sequence length="443" mass="50239">MKRLSGLRLPSRLKSQTSSLPTIASLPTPATEDVIIAFMGITGSGKSSFIKALTGNENIVVGDGLKSTTADVQSYHVTINSINFVLVDTPGFNDTHRTDGDILKAIAEWLNNDYRQGTKLTGILYLHPIKDPRMEGSSLTNFRAFQRLCGENTFEHIFLCTTFWDCVSKSLGIQREKELCENPEFWAKMKDKGSKVVRIENYAQSKDVLLQMAQKSKVTLDIQKEMVEERLSLDNTKVGRIINAQMAQMAQMELEHKAEMAIELKKRDEENRRRTEELNSIMNAQQRLWEDQQAEQARLKAQMQEERRQADIRLAAEKKRHEELQAEIAAQKQRQMNERASREANEKKALAESHKRAMCKTFRAEFAGQTHALDRARNFRTVFAKLSSDSDLTTTASPAVCSFAQHAGLTGSAVKPSPCTRLRTKRIPHRNRAAVDSETERRR</sequence>
<gene>
    <name evidence="3" type="ORF">HETSPECPRED_004538</name>
</gene>
<reference evidence="3" key="1">
    <citation type="submission" date="2021-03" db="EMBL/GenBank/DDBJ databases">
        <authorList>
            <person name="Tagirdzhanova G."/>
        </authorList>
    </citation>
    <scope>NUCLEOTIDE SEQUENCE</scope>
</reference>
<dbReference type="SUPFAM" id="SSF52540">
    <property type="entry name" value="P-loop containing nucleoside triphosphate hydrolases"/>
    <property type="match status" value="1"/>
</dbReference>
<keyword evidence="1" id="KW-0175">Coiled coil</keyword>
<proteinExistence type="predicted"/>
<dbReference type="EMBL" id="CAJPDS010000028">
    <property type="protein sequence ID" value="CAF9921427.1"/>
    <property type="molecule type" value="Genomic_DNA"/>
</dbReference>
<evidence type="ECO:0000313" key="4">
    <source>
        <dbReference type="Proteomes" id="UP000664521"/>
    </source>
</evidence>